<dbReference type="Pfam" id="PF13536">
    <property type="entry name" value="EmrE"/>
    <property type="match status" value="1"/>
</dbReference>
<dbReference type="Proteomes" id="UP000308196">
    <property type="component" value="Chromosome"/>
</dbReference>
<keyword evidence="1" id="KW-0812">Transmembrane</keyword>
<keyword evidence="1" id="KW-0472">Membrane</keyword>
<accession>A0A4U9W0U5</accession>
<sequence length="336" mass="37223">MFHFEMNMHLLTFTEANKHTSYLFMPFQFTTKKSKRTALFLGILAAFFFASTFVLNRIMAVSGGSWQWTAALRFIWMLPVLFIIVCLRGNLSGLLNEIKANVGKWLLWSTVGFGLFYATLTFGASYGPSWLVASTFEFTIIAGMFIGPLLEKKGQRRAISKGSLLFSLIIFIGILLMQITEAQRTSLRSILLGSIPVLVGAIAYPLGNRQMMNITGNRLDAFQRTLGMTLCSMPFWIILSSFAYVESGWPTNQQLFQTAMVALFSGIVATLLFFTATDMVHTNHNALAAVEATQAAEVIFTLFGEIILLHAVFPNIYSCAGIVLVVAGMILHSRSG</sequence>
<dbReference type="EMBL" id="LR590484">
    <property type="protein sequence ID" value="VTR50334.1"/>
    <property type="molecule type" value="Genomic_DNA"/>
</dbReference>
<reference evidence="2 3" key="1">
    <citation type="submission" date="2019-05" db="EMBL/GenBank/DDBJ databases">
        <authorList>
            <consortium name="Pathogen Informatics"/>
        </authorList>
    </citation>
    <scope>NUCLEOTIDE SEQUENCE [LARGE SCALE GENOMIC DNA]</scope>
    <source>
        <strain evidence="2 3">NCTC11429</strain>
    </source>
</reference>
<feature type="transmembrane region" description="Helical" evidence="1">
    <location>
        <begin position="105"/>
        <end position="124"/>
    </location>
</feature>
<evidence type="ECO:0000256" key="1">
    <source>
        <dbReference type="SAM" id="Phobius"/>
    </source>
</evidence>
<dbReference type="InterPro" id="IPR032713">
    <property type="entry name" value="EmrE"/>
</dbReference>
<feature type="transmembrane region" description="Helical" evidence="1">
    <location>
        <begin position="226"/>
        <end position="244"/>
    </location>
</feature>
<dbReference type="STRING" id="1123265.GCA_000686625_02323"/>
<proteinExistence type="predicted"/>
<feature type="transmembrane region" description="Helical" evidence="1">
    <location>
        <begin position="38"/>
        <end position="59"/>
    </location>
</feature>
<name>A0A4U9W0U5_9SPHI</name>
<feature type="transmembrane region" description="Helical" evidence="1">
    <location>
        <begin position="186"/>
        <end position="206"/>
    </location>
</feature>
<evidence type="ECO:0008006" key="4">
    <source>
        <dbReference type="Google" id="ProtNLM"/>
    </source>
</evidence>
<dbReference type="AlphaFoldDB" id="A0A4U9W0U5"/>
<gene>
    <name evidence="2" type="ORF">NCTC11429_04078</name>
</gene>
<evidence type="ECO:0000313" key="2">
    <source>
        <dbReference type="EMBL" id="VTR50334.1"/>
    </source>
</evidence>
<dbReference type="KEGG" id="stha:NCTC11429_04078"/>
<organism evidence="2 3">
    <name type="scientific">Sphingobacterium thalpophilum</name>
    <dbReference type="NCBI Taxonomy" id="259"/>
    <lineage>
        <taxon>Bacteria</taxon>
        <taxon>Pseudomonadati</taxon>
        <taxon>Bacteroidota</taxon>
        <taxon>Sphingobacteriia</taxon>
        <taxon>Sphingobacteriales</taxon>
        <taxon>Sphingobacteriaceae</taxon>
        <taxon>Sphingobacterium</taxon>
    </lineage>
</organism>
<feature type="transmembrane region" description="Helical" evidence="1">
    <location>
        <begin position="256"/>
        <end position="274"/>
    </location>
</feature>
<evidence type="ECO:0000313" key="3">
    <source>
        <dbReference type="Proteomes" id="UP000308196"/>
    </source>
</evidence>
<protein>
    <recommendedName>
        <fullName evidence="4">Multidrug resistance efflux transporter</fullName>
    </recommendedName>
</protein>
<feature type="transmembrane region" description="Helical" evidence="1">
    <location>
        <begin position="130"/>
        <end position="150"/>
    </location>
</feature>
<feature type="transmembrane region" description="Helical" evidence="1">
    <location>
        <begin position="162"/>
        <end position="180"/>
    </location>
</feature>
<feature type="transmembrane region" description="Helical" evidence="1">
    <location>
        <begin position="65"/>
        <end position="85"/>
    </location>
</feature>
<feature type="transmembrane region" description="Helical" evidence="1">
    <location>
        <begin position="286"/>
        <end position="309"/>
    </location>
</feature>
<keyword evidence="1" id="KW-1133">Transmembrane helix</keyword>